<evidence type="ECO:0000256" key="5">
    <source>
        <dbReference type="ARBA" id="ARBA00022801"/>
    </source>
</evidence>
<accession>A0A3S4NF53</accession>
<dbReference type="InterPro" id="IPR035513">
    <property type="entry name" value="Invertase/methylesterase_inhib"/>
</dbReference>
<sequence>MGSHMKKAVAGGVSVLLLIGVIVIAVIFNVGHLGGHDNKPAQSSTSIKAVTNICAPTDYKDLCVETISPSASSNSTNDPIELIKVTFKAALQHIQSASHLPSDIANKTNDPMQQAALSDCKDLLQYAEAELQAAYSEVGDKDMHTLSDRVNEIRNWLSAVISYQETCTDGLTHPELKSIMQNGLLNATQLTSNALAIVSEISSVLSAFNIPFNLSPITSRHLLEHSSNDLVEMDMDGYPAWFSASDRKLLAVRRKNMEVKVKPHVVVAQDGSGNFKKISDALIAMPKKHSGRYVIYVKAGIYMESVTVTEDMVNVFMYGDGPWKTIVTGSKNYADGTPTYQTATFAAIGTGFIAKSMGFSNTAGPNKHQAVALRVQSDMSAFFDCRMDGYQDTLYAQAHRQFYRNCIISGTVDFIFGDSAVVIQNCLIIVRKPMDNQFNAVTAQGRKDRHQPTGIVIHNCRIVPEEQLYPMRFKIPTYLGRPWKQYARTVVMESELGDFIQPQGWKEWKGDFALNTLFYAEYGNRGLGARTNKRVNWPGFKVITDRMEALQFTAGVFINGASWIKNTGAPYMLGLMH</sequence>
<evidence type="ECO:0000256" key="9">
    <source>
        <dbReference type="ARBA" id="ARBA00047928"/>
    </source>
</evidence>
<keyword evidence="13" id="KW-0472">Membrane</keyword>
<evidence type="ECO:0000256" key="3">
    <source>
        <dbReference type="ARBA" id="ARBA00007786"/>
    </source>
</evidence>
<evidence type="ECO:0000256" key="1">
    <source>
        <dbReference type="ARBA" id="ARBA00005184"/>
    </source>
</evidence>
<keyword evidence="7" id="KW-1015">Disulfide bond</keyword>
<evidence type="ECO:0000256" key="12">
    <source>
        <dbReference type="RuleBase" id="RU000589"/>
    </source>
</evidence>
<dbReference type="GO" id="GO:0045490">
    <property type="term" value="P:pectin catabolic process"/>
    <property type="evidence" value="ECO:0007669"/>
    <property type="project" value="UniProtKB-UniRule"/>
</dbReference>
<feature type="transmembrane region" description="Helical" evidence="13">
    <location>
        <begin position="12"/>
        <end position="34"/>
    </location>
</feature>
<comment type="catalytic activity">
    <reaction evidence="9 12">
        <text>[(1-&gt;4)-alpha-D-galacturonosyl methyl ester](n) + n H2O = [(1-&gt;4)-alpha-D-galacturonosyl](n) + n methanol + n H(+)</text>
        <dbReference type="Rhea" id="RHEA:22380"/>
        <dbReference type="Rhea" id="RHEA-COMP:14570"/>
        <dbReference type="Rhea" id="RHEA-COMP:14573"/>
        <dbReference type="ChEBI" id="CHEBI:15377"/>
        <dbReference type="ChEBI" id="CHEBI:15378"/>
        <dbReference type="ChEBI" id="CHEBI:17790"/>
        <dbReference type="ChEBI" id="CHEBI:140522"/>
        <dbReference type="ChEBI" id="CHEBI:140523"/>
        <dbReference type="EC" id="3.1.1.11"/>
    </reaction>
</comment>
<evidence type="ECO:0000256" key="4">
    <source>
        <dbReference type="ARBA" id="ARBA00013229"/>
    </source>
</evidence>
<dbReference type="EC" id="3.1.1.11" evidence="4 12"/>
<protein>
    <recommendedName>
        <fullName evidence="4 12">Pectinesterase</fullName>
        <ecNumber evidence="4 12">3.1.1.11</ecNumber>
    </recommendedName>
</protein>
<dbReference type="SUPFAM" id="SSF51126">
    <property type="entry name" value="Pectin lyase-like"/>
    <property type="match status" value="1"/>
</dbReference>
<comment type="pathway">
    <text evidence="1 12">Glycan metabolism; pectin degradation; 2-dehydro-3-deoxy-D-gluconate from pectin: step 1/5.</text>
</comment>
<comment type="function">
    <text evidence="10">Acts in the modification of cell walls via demethylesterification of cell wall pectin.</text>
</comment>
<feature type="domain" description="Pectinesterase inhibitor" evidence="14">
    <location>
        <begin position="45"/>
        <end position="197"/>
    </location>
</feature>
<keyword evidence="6 12" id="KW-0063">Aspartyl esterase</keyword>
<dbReference type="EMBL" id="QPKB01000002">
    <property type="protein sequence ID" value="RWR76367.1"/>
    <property type="molecule type" value="Genomic_DNA"/>
</dbReference>
<name>A0A3S4NF53_9MAGN</name>
<feature type="active site" evidence="11">
    <location>
        <position position="413"/>
    </location>
</feature>
<dbReference type="SUPFAM" id="SSF101148">
    <property type="entry name" value="Plant invertase/pectin methylesterase inhibitor"/>
    <property type="match status" value="1"/>
</dbReference>
<evidence type="ECO:0000256" key="13">
    <source>
        <dbReference type="SAM" id="Phobius"/>
    </source>
</evidence>
<dbReference type="Pfam" id="PF04043">
    <property type="entry name" value="PMEI"/>
    <property type="match status" value="1"/>
</dbReference>
<dbReference type="InterPro" id="IPR011050">
    <property type="entry name" value="Pectin_lyase_fold/virulence"/>
</dbReference>
<dbReference type="NCBIfam" id="TIGR01614">
    <property type="entry name" value="PME_inhib"/>
    <property type="match status" value="1"/>
</dbReference>
<dbReference type="PROSITE" id="PS00503">
    <property type="entry name" value="PECTINESTERASE_2"/>
    <property type="match status" value="1"/>
</dbReference>
<dbReference type="GO" id="GO:0004857">
    <property type="term" value="F:enzyme inhibitor activity"/>
    <property type="evidence" value="ECO:0007669"/>
    <property type="project" value="InterPro"/>
</dbReference>
<keyword evidence="13" id="KW-1133">Transmembrane helix</keyword>
<organism evidence="15 16">
    <name type="scientific">Cinnamomum micranthum f. kanehirae</name>
    <dbReference type="NCBI Taxonomy" id="337451"/>
    <lineage>
        <taxon>Eukaryota</taxon>
        <taxon>Viridiplantae</taxon>
        <taxon>Streptophyta</taxon>
        <taxon>Embryophyta</taxon>
        <taxon>Tracheophyta</taxon>
        <taxon>Spermatophyta</taxon>
        <taxon>Magnoliopsida</taxon>
        <taxon>Magnoliidae</taxon>
        <taxon>Laurales</taxon>
        <taxon>Lauraceae</taxon>
        <taxon>Cinnamomum</taxon>
    </lineage>
</organism>
<dbReference type="Proteomes" id="UP000283530">
    <property type="component" value="Unassembled WGS sequence"/>
</dbReference>
<proteinExistence type="inferred from homology"/>
<dbReference type="FunFam" id="2.160.20.10:FF:000001">
    <property type="entry name" value="Pectinesterase"/>
    <property type="match status" value="1"/>
</dbReference>
<dbReference type="PANTHER" id="PTHR31707">
    <property type="entry name" value="PECTINESTERASE"/>
    <property type="match status" value="1"/>
</dbReference>
<dbReference type="FunFam" id="1.20.140.40:FF:000001">
    <property type="entry name" value="Pectinesterase"/>
    <property type="match status" value="1"/>
</dbReference>
<keyword evidence="5 12" id="KW-0378">Hydrolase</keyword>
<dbReference type="InterPro" id="IPR033131">
    <property type="entry name" value="Pectinesterase_Asp_AS"/>
</dbReference>
<dbReference type="OrthoDB" id="2019149at2759"/>
<dbReference type="GO" id="GO:0030599">
    <property type="term" value="F:pectinesterase activity"/>
    <property type="evidence" value="ECO:0007669"/>
    <property type="project" value="UniProtKB-UniRule"/>
</dbReference>
<evidence type="ECO:0000256" key="7">
    <source>
        <dbReference type="ARBA" id="ARBA00023157"/>
    </source>
</evidence>
<dbReference type="STRING" id="337451.A0A3S4NF53"/>
<dbReference type="UniPathway" id="UPA00545">
    <property type="reaction ID" value="UER00823"/>
</dbReference>
<keyword evidence="13" id="KW-0812">Transmembrane</keyword>
<dbReference type="CDD" id="cd15798">
    <property type="entry name" value="PMEI-like_3"/>
    <property type="match status" value="1"/>
</dbReference>
<comment type="similarity">
    <text evidence="3">In the C-terminal section; belongs to the pectinesterase family.</text>
</comment>
<keyword evidence="8" id="KW-0325">Glycoprotein</keyword>
<evidence type="ECO:0000313" key="16">
    <source>
        <dbReference type="Proteomes" id="UP000283530"/>
    </source>
</evidence>
<evidence type="ECO:0000256" key="2">
    <source>
        <dbReference type="ARBA" id="ARBA00006027"/>
    </source>
</evidence>
<dbReference type="Gene3D" id="2.160.20.10">
    <property type="entry name" value="Single-stranded right-handed beta-helix, Pectin lyase-like"/>
    <property type="match status" value="1"/>
</dbReference>
<keyword evidence="16" id="KW-1185">Reference proteome</keyword>
<dbReference type="Pfam" id="PF01095">
    <property type="entry name" value="Pectinesterase"/>
    <property type="match status" value="1"/>
</dbReference>
<comment type="similarity">
    <text evidence="2">In the N-terminal section; belongs to the PMEI family.</text>
</comment>
<dbReference type="InterPro" id="IPR012334">
    <property type="entry name" value="Pectin_lyas_fold"/>
</dbReference>
<evidence type="ECO:0000256" key="6">
    <source>
        <dbReference type="ARBA" id="ARBA00023085"/>
    </source>
</evidence>
<evidence type="ECO:0000259" key="14">
    <source>
        <dbReference type="SMART" id="SM00856"/>
    </source>
</evidence>
<dbReference type="AlphaFoldDB" id="A0A3S4NF53"/>
<evidence type="ECO:0000313" key="15">
    <source>
        <dbReference type="EMBL" id="RWR76367.1"/>
    </source>
</evidence>
<dbReference type="GO" id="GO:0042545">
    <property type="term" value="P:cell wall modification"/>
    <property type="evidence" value="ECO:0007669"/>
    <property type="project" value="UniProtKB-UniRule"/>
</dbReference>
<gene>
    <name evidence="15" type="ORF">CKAN_00480800</name>
</gene>
<evidence type="ECO:0000256" key="10">
    <source>
        <dbReference type="ARBA" id="ARBA00057335"/>
    </source>
</evidence>
<evidence type="ECO:0000256" key="11">
    <source>
        <dbReference type="PROSITE-ProRule" id="PRU10040"/>
    </source>
</evidence>
<comment type="caution">
    <text evidence="15">The sequence shown here is derived from an EMBL/GenBank/DDBJ whole genome shotgun (WGS) entry which is preliminary data.</text>
</comment>
<dbReference type="SMART" id="SM00856">
    <property type="entry name" value="PMEI"/>
    <property type="match status" value="1"/>
</dbReference>
<dbReference type="Gene3D" id="1.20.140.40">
    <property type="entry name" value="Invertase/pectin methylesterase inhibitor family protein"/>
    <property type="match status" value="1"/>
</dbReference>
<dbReference type="InterPro" id="IPR000070">
    <property type="entry name" value="Pectinesterase_cat"/>
</dbReference>
<dbReference type="InterPro" id="IPR006501">
    <property type="entry name" value="Pectinesterase_inhib_dom"/>
</dbReference>
<reference evidence="15 16" key="1">
    <citation type="journal article" date="2019" name="Nat. Plants">
        <title>Stout camphor tree genome fills gaps in understanding of flowering plant genome evolution.</title>
        <authorList>
            <person name="Chaw S.M."/>
            <person name="Liu Y.C."/>
            <person name="Wu Y.W."/>
            <person name="Wang H.Y."/>
            <person name="Lin C.I."/>
            <person name="Wu C.S."/>
            <person name="Ke H.M."/>
            <person name="Chang L.Y."/>
            <person name="Hsu C.Y."/>
            <person name="Yang H.T."/>
            <person name="Sudianto E."/>
            <person name="Hsu M.H."/>
            <person name="Wu K.P."/>
            <person name="Wang L.N."/>
            <person name="Leebens-Mack J.H."/>
            <person name="Tsai I.J."/>
        </authorList>
    </citation>
    <scope>NUCLEOTIDE SEQUENCE [LARGE SCALE GENOMIC DNA]</scope>
    <source>
        <strain evidence="16">cv. Chaw 1501</strain>
        <tissue evidence="15">Young leaves</tissue>
    </source>
</reference>
<evidence type="ECO:0000256" key="8">
    <source>
        <dbReference type="ARBA" id="ARBA00023180"/>
    </source>
</evidence>